<dbReference type="SMART" id="SM00577">
    <property type="entry name" value="CPDc"/>
    <property type="match status" value="1"/>
</dbReference>
<keyword evidence="4" id="KW-0539">Nucleus</keyword>
<dbReference type="Gene3D" id="3.40.50.1000">
    <property type="entry name" value="HAD superfamily/HAD-like"/>
    <property type="match status" value="1"/>
</dbReference>
<evidence type="ECO:0000256" key="4">
    <source>
        <dbReference type="ARBA" id="ARBA00023242"/>
    </source>
</evidence>
<dbReference type="InterPro" id="IPR004274">
    <property type="entry name" value="FCP1_dom"/>
</dbReference>
<dbReference type="CDD" id="cd07521">
    <property type="entry name" value="HAD_FCP1-like"/>
    <property type="match status" value="1"/>
</dbReference>
<gene>
    <name evidence="9" type="ORF">SO694_00035211</name>
</gene>
<protein>
    <recommendedName>
        <fullName evidence="2">protein-serine/threonine phosphatase</fullName>
        <ecNumber evidence="2">3.1.3.16</ecNumber>
    </recommendedName>
</protein>
<dbReference type="Pfam" id="PF03031">
    <property type="entry name" value="NIF"/>
    <property type="match status" value="1"/>
</dbReference>
<dbReference type="InterPro" id="IPR039189">
    <property type="entry name" value="Fcp1"/>
</dbReference>
<feature type="compositionally biased region" description="Basic residues" evidence="7">
    <location>
        <begin position="471"/>
        <end position="481"/>
    </location>
</feature>
<keyword evidence="3" id="KW-0378">Hydrolase</keyword>
<evidence type="ECO:0000256" key="1">
    <source>
        <dbReference type="ARBA" id="ARBA00004123"/>
    </source>
</evidence>
<evidence type="ECO:0000256" key="3">
    <source>
        <dbReference type="ARBA" id="ARBA00022801"/>
    </source>
</evidence>
<dbReference type="EC" id="3.1.3.16" evidence="2"/>
<dbReference type="PANTHER" id="PTHR23081:SF36">
    <property type="entry name" value="RNA POLYMERASE II SUBUNIT A C-TERMINAL DOMAIN PHOSPHATASE"/>
    <property type="match status" value="1"/>
</dbReference>
<name>A0ABR1FKM9_AURAN</name>
<dbReference type="InterPro" id="IPR023214">
    <property type="entry name" value="HAD_sf"/>
</dbReference>
<dbReference type="PANTHER" id="PTHR23081">
    <property type="entry name" value="RNA POLYMERASE II CTD PHOSPHATASE"/>
    <property type="match status" value="1"/>
</dbReference>
<feature type="region of interest" description="Disordered" evidence="7">
    <location>
        <begin position="425"/>
        <end position="549"/>
    </location>
</feature>
<organism evidence="9 10">
    <name type="scientific">Aureococcus anophagefferens</name>
    <name type="common">Harmful bloom alga</name>
    <dbReference type="NCBI Taxonomy" id="44056"/>
    <lineage>
        <taxon>Eukaryota</taxon>
        <taxon>Sar</taxon>
        <taxon>Stramenopiles</taxon>
        <taxon>Ochrophyta</taxon>
        <taxon>Pelagophyceae</taxon>
        <taxon>Pelagomonadales</taxon>
        <taxon>Pelagomonadaceae</taxon>
        <taxon>Aureococcus</taxon>
    </lineage>
</organism>
<proteinExistence type="predicted"/>
<evidence type="ECO:0000256" key="6">
    <source>
        <dbReference type="ARBA" id="ARBA00048336"/>
    </source>
</evidence>
<comment type="caution">
    <text evidence="9">The sequence shown here is derived from an EMBL/GenBank/DDBJ whole genome shotgun (WGS) entry which is preliminary data.</text>
</comment>
<keyword evidence="10" id="KW-1185">Reference proteome</keyword>
<sequence length="549" mass="56746">MTEPCTHPQRLGSMCCVCGAIVGPEKSDATARVAVRGAGTSKASLRVTGAEASVLAAQRSRQLEGKRQLQLVLDLDHTLLECSTDPRAAALAAAPGSRVRALGAVAGRPHWVRLRPRLEEFFAAVAPLYELAIYTHGSRQYAEAVRAALEAEVPGLSFGGRVVSRDCCPDLRGEKSLERLFPGGAARALILDDRLDVWTRGEDQTPRVLVVQPYTYFGKALADPAHADGDSQLSHSARALVAAHAAFYAGGGASGDAVACLDAARGAVFAGCVFSFSPPADAWTARLAERYGAALAGAAADATHVVATKAPPGHGADNVVHLDWFCSGQQGTMWAPSPWDEGAPGGEELNKGEARMDYFLDAELSPRTSPPSGRAAKQAKQHGGETPGSGGAAPAYDRAADYARKEPASGAAAGVRASAGAGARRAAAGVRWRPAADGDAGHALRRRAPGGPPPPPQAYAGMPYGGTPPGRPRRPGPRSVRRAAAPAAPGAAAAGGAPPMAYGYPAPPQERPPPPPPPAVPPERLRYACERPVLAGPSSLQGPRRPRHG</sequence>
<evidence type="ECO:0000256" key="5">
    <source>
        <dbReference type="ARBA" id="ARBA00047761"/>
    </source>
</evidence>
<comment type="catalytic activity">
    <reaction evidence="5">
        <text>O-phospho-L-seryl-[protein] + H2O = L-seryl-[protein] + phosphate</text>
        <dbReference type="Rhea" id="RHEA:20629"/>
        <dbReference type="Rhea" id="RHEA-COMP:9863"/>
        <dbReference type="Rhea" id="RHEA-COMP:11604"/>
        <dbReference type="ChEBI" id="CHEBI:15377"/>
        <dbReference type="ChEBI" id="CHEBI:29999"/>
        <dbReference type="ChEBI" id="CHEBI:43474"/>
        <dbReference type="ChEBI" id="CHEBI:83421"/>
        <dbReference type="EC" id="3.1.3.16"/>
    </reaction>
</comment>
<dbReference type="EMBL" id="JBBJCI010000367">
    <property type="protein sequence ID" value="KAK7232630.1"/>
    <property type="molecule type" value="Genomic_DNA"/>
</dbReference>
<evidence type="ECO:0000259" key="8">
    <source>
        <dbReference type="PROSITE" id="PS50969"/>
    </source>
</evidence>
<feature type="region of interest" description="Disordered" evidence="7">
    <location>
        <begin position="363"/>
        <end position="395"/>
    </location>
</feature>
<reference evidence="9 10" key="1">
    <citation type="submission" date="2024-03" db="EMBL/GenBank/DDBJ databases">
        <title>Aureococcus anophagefferens CCMP1851 and Kratosvirus quantuckense: Draft genome of a second virus-susceptible host strain in the model system.</title>
        <authorList>
            <person name="Chase E."/>
            <person name="Truchon A.R."/>
            <person name="Schepens W."/>
            <person name="Wilhelm S.W."/>
        </authorList>
    </citation>
    <scope>NUCLEOTIDE SEQUENCE [LARGE SCALE GENOMIC DNA]</scope>
    <source>
        <strain evidence="9 10">CCMP1851</strain>
    </source>
</reference>
<dbReference type="InterPro" id="IPR036412">
    <property type="entry name" value="HAD-like_sf"/>
</dbReference>
<dbReference type="SUPFAM" id="SSF56784">
    <property type="entry name" value="HAD-like"/>
    <property type="match status" value="1"/>
</dbReference>
<feature type="compositionally biased region" description="Low complexity" evidence="7">
    <location>
        <begin position="482"/>
        <end position="504"/>
    </location>
</feature>
<dbReference type="PROSITE" id="PS50969">
    <property type="entry name" value="FCP1"/>
    <property type="match status" value="1"/>
</dbReference>
<feature type="compositionally biased region" description="Pro residues" evidence="7">
    <location>
        <begin position="505"/>
        <end position="521"/>
    </location>
</feature>
<evidence type="ECO:0000256" key="7">
    <source>
        <dbReference type="SAM" id="MobiDB-lite"/>
    </source>
</evidence>
<dbReference type="Proteomes" id="UP001363151">
    <property type="component" value="Unassembled WGS sequence"/>
</dbReference>
<accession>A0ABR1FKM9</accession>
<evidence type="ECO:0000313" key="10">
    <source>
        <dbReference type="Proteomes" id="UP001363151"/>
    </source>
</evidence>
<feature type="domain" description="FCP1 homology" evidence="8">
    <location>
        <begin position="64"/>
        <end position="240"/>
    </location>
</feature>
<evidence type="ECO:0000313" key="9">
    <source>
        <dbReference type="EMBL" id="KAK7232630.1"/>
    </source>
</evidence>
<evidence type="ECO:0000256" key="2">
    <source>
        <dbReference type="ARBA" id="ARBA00013081"/>
    </source>
</evidence>
<comment type="subcellular location">
    <subcellularLocation>
        <location evidence="1">Nucleus</location>
    </subcellularLocation>
</comment>
<comment type="catalytic activity">
    <reaction evidence="6">
        <text>O-phospho-L-threonyl-[protein] + H2O = L-threonyl-[protein] + phosphate</text>
        <dbReference type="Rhea" id="RHEA:47004"/>
        <dbReference type="Rhea" id="RHEA-COMP:11060"/>
        <dbReference type="Rhea" id="RHEA-COMP:11605"/>
        <dbReference type="ChEBI" id="CHEBI:15377"/>
        <dbReference type="ChEBI" id="CHEBI:30013"/>
        <dbReference type="ChEBI" id="CHEBI:43474"/>
        <dbReference type="ChEBI" id="CHEBI:61977"/>
        <dbReference type="EC" id="3.1.3.16"/>
    </reaction>
</comment>